<organism evidence="1">
    <name type="scientific">Ganoderma boninense</name>
    <dbReference type="NCBI Taxonomy" id="34458"/>
    <lineage>
        <taxon>Eukaryota</taxon>
        <taxon>Fungi</taxon>
        <taxon>Dikarya</taxon>
        <taxon>Basidiomycota</taxon>
        <taxon>Agaricomycotina</taxon>
        <taxon>Agaricomycetes</taxon>
        <taxon>Polyporales</taxon>
        <taxon>Polyporaceae</taxon>
        <taxon>Ganoderma</taxon>
    </lineage>
</organism>
<dbReference type="PANTHER" id="PTHR28142:SF1">
    <property type="entry name" value="MITOCHONDRIAL INNER MEMBRANE I-AAA PROTEASE SUPERCOMPLEX SUBUNIT MGR3-RELATED"/>
    <property type="match status" value="1"/>
</dbReference>
<gene>
    <name evidence="1" type="primary">I1RS37</name>
</gene>
<dbReference type="EMBL" id="LR724719">
    <property type="protein sequence ID" value="VWO95330.1"/>
    <property type="molecule type" value="Genomic_DNA"/>
</dbReference>
<dbReference type="AlphaFoldDB" id="A0A5K1JV85"/>
<dbReference type="PANTHER" id="PTHR28142">
    <property type="entry name" value="MITOCHONDRIAL INNER MEMBRANE I-AAA PROTEASE SUPERCOMPLEX SUBUNIT MGR3-RELATED"/>
    <property type="match status" value="1"/>
</dbReference>
<proteinExistence type="predicted"/>
<protein>
    <submittedName>
        <fullName evidence="1">Fork-head domain-containing protein</fullName>
    </submittedName>
</protein>
<reference evidence="1" key="1">
    <citation type="submission" date="2019-10" db="EMBL/GenBank/DDBJ databases">
        <authorList>
            <person name="Nor Muhammad N."/>
        </authorList>
    </citation>
    <scope>NUCLEOTIDE SEQUENCE</scope>
</reference>
<dbReference type="Gene3D" id="1.25.40.10">
    <property type="entry name" value="Tetratricopeptide repeat domain"/>
    <property type="match status" value="1"/>
</dbReference>
<name>A0A5K1JV85_9APHY</name>
<sequence>MPRDMNPAKHFSNPPPVSTHSYTHAGGYYGNANLPYTSVDCAPSSGANDQSAWGQYVETYLDPTSGQQYANVPTEVAYTPTSSASNSPVAPFPQTGPYSYTGLDAVGLREGTDTSLIAHANVSLSSTFGCTLPEESVPCTASPLSNLPSGCPMSRASCLGTPPSSQETFAQFTSELVPYTRRNSPAPSTAATPSIDTMRANNWKCPYCPYVQHSRRSPDLKRHIETHTRGKSVTLWVCCGVPAINARELGVPADVVRTAPIFDFEGVPMIGGCRKTFSRRDALARHLRMAKDRGQCYGDPLSMHQPGNRRGYATNPVSSWLQSNSRISTVFGILMGVGIASTSYGLYQFYNTFTLWPPEVRADLRAGIKAKNQGDFDLSERYLRRALQTAQALPLSAFSDEPHFKLSGIAVALAEVLESSNRPSEAYETYSSALAQLRASQATGKLSGKERLRAVALAHKLGEMAEVYQRGPEEAEEFLTFAVEEVLRVVKDGQVNIKVEEKGKEREEEGEVSTMLAELELPWWVNKVDVAAPLEALGRFYSQEGKPDYATTLYLQAIGMLMKPDNGKAGPTTSVEDRCRAAQIMNNLSDLTSRVNLKVAESWARQARGVIEKTRELAGSSKDAESMALCEQTLAAVLFNLGMLLEMSGKAGDARTSFQESLEQAKRIGLRSAAMEARGALRRIDRIAGVQPGDAN</sequence>
<dbReference type="SUPFAM" id="SSF48452">
    <property type="entry name" value="TPR-like"/>
    <property type="match status" value="1"/>
</dbReference>
<dbReference type="InterPro" id="IPR040201">
    <property type="entry name" value="Mrg3-like"/>
</dbReference>
<accession>A0A5K1JV85</accession>
<dbReference type="InterPro" id="IPR011990">
    <property type="entry name" value="TPR-like_helical_dom_sf"/>
</dbReference>
<evidence type="ECO:0000313" key="1">
    <source>
        <dbReference type="EMBL" id="VWO95330.1"/>
    </source>
</evidence>